<dbReference type="AlphaFoldDB" id="A0A9D4LWT3"/>
<reference evidence="2" key="2">
    <citation type="submission" date="2020-11" db="EMBL/GenBank/DDBJ databases">
        <authorList>
            <person name="McCartney M.A."/>
            <person name="Auch B."/>
            <person name="Kono T."/>
            <person name="Mallez S."/>
            <person name="Becker A."/>
            <person name="Gohl D.M."/>
            <person name="Silverstein K.A.T."/>
            <person name="Koren S."/>
            <person name="Bechman K.B."/>
            <person name="Herman A."/>
            <person name="Abrahante J.E."/>
            <person name="Garbe J."/>
        </authorList>
    </citation>
    <scope>NUCLEOTIDE SEQUENCE</scope>
    <source>
        <strain evidence="2">Duluth1</strain>
        <tissue evidence="2">Whole animal</tissue>
    </source>
</reference>
<comment type="caution">
    <text evidence="2">The sequence shown here is derived from an EMBL/GenBank/DDBJ whole genome shotgun (WGS) entry which is preliminary data.</text>
</comment>
<evidence type="ECO:0000313" key="2">
    <source>
        <dbReference type="EMBL" id="KAH3865446.1"/>
    </source>
</evidence>
<gene>
    <name evidence="2" type="ORF">DPMN_028485</name>
</gene>
<accession>A0A9D4LWT3</accession>
<dbReference type="Proteomes" id="UP000828390">
    <property type="component" value="Unassembled WGS sequence"/>
</dbReference>
<feature type="region of interest" description="Disordered" evidence="1">
    <location>
        <begin position="69"/>
        <end position="96"/>
    </location>
</feature>
<name>A0A9D4LWT3_DREPO</name>
<protein>
    <submittedName>
        <fullName evidence="2">Uncharacterized protein</fullName>
    </submittedName>
</protein>
<organism evidence="2 3">
    <name type="scientific">Dreissena polymorpha</name>
    <name type="common">Zebra mussel</name>
    <name type="synonym">Mytilus polymorpha</name>
    <dbReference type="NCBI Taxonomy" id="45954"/>
    <lineage>
        <taxon>Eukaryota</taxon>
        <taxon>Metazoa</taxon>
        <taxon>Spiralia</taxon>
        <taxon>Lophotrochozoa</taxon>
        <taxon>Mollusca</taxon>
        <taxon>Bivalvia</taxon>
        <taxon>Autobranchia</taxon>
        <taxon>Heteroconchia</taxon>
        <taxon>Euheterodonta</taxon>
        <taxon>Imparidentia</taxon>
        <taxon>Neoheterodontei</taxon>
        <taxon>Myida</taxon>
        <taxon>Dreissenoidea</taxon>
        <taxon>Dreissenidae</taxon>
        <taxon>Dreissena</taxon>
    </lineage>
</organism>
<dbReference type="EMBL" id="JAIWYP010000002">
    <property type="protein sequence ID" value="KAH3865446.1"/>
    <property type="molecule type" value="Genomic_DNA"/>
</dbReference>
<feature type="compositionally biased region" description="Basic and acidic residues" evidence="1">
    <location>
        <begin position="74"/>
        <end position="83"/>
    </location>
</feature>
<proteinExistence type="predicted"/>
<keyword evidence="3" id="KW-1185">Reference proteome</keyword>
<reference evidence="2" key="1">
    <citation type="journal article" date="2019" name="bioRxiv">
        <title>The Genome of the Zebra Mussel, Dreissena polymorpha: A Resource for Invasive Species Research.</title>
        <authorList>
            <person name="McCartney M.A."/>
            <person name="Auch B."/>
            <person name="Kono T."/>
            <person name="Mallez S."/>
            <person name="Zhang Y."/>
            <person name="Obille A."/>
            <person name="Becker A."/>
            <person name="Abrahante J.E."/>
            <person name="Garbe J."/>
            <person name="Badalamenti J.P."/>
            <person name="Herman A."/>
            <person name="Mangelson H."/>
            <person name="Liachko I."/>
            <person name="Sullivan S."/>
            <person name="Sone E.D."/>
            <person name="Koren S."/>
            <person name="Silverstein K.A.T."/>
            <person name="Beckman K.B."/>
            <person name="Gohl D.M."/>
        </authorList>
    </citation>
    <scope>NUCLEOTIDE SEQUENCE</scope>
    <source>
        <strain evidence="2">Duluth1</strain>
        <tissue evidence="2">Whole animal</tissue>
    </source>
</reference>
<evidence type="ECO:0000256" key="1">
    <source>
        <dbReference type="SAM" id="MobiDB-lite"/>
    </source>
</evidence>
<evidence type="ECO:0000313" key="3">
    <source>
        <dbReference type="Proteomes" id="UP000828390"/>
    </source>
</evidence>
<sequence length="137" mass="14972">MQMSFLGSVGSLVHATGLREVLETVYAPNAVDHIMSGKAVPRAVRGHLIVDAALSAMVTAEIYGTTPQQTATCERTDTNKADSIKAANPQNEPPPDVLFEKDEHRCQELDVGIRNDDDNDLDTISAIYDQLLRKHIT</sequence>